<evidence type="ECO:0000313" key="4">
    <source>
        <dbReference type="EMBL" id="QTL98330.1"/>
    </source>
</evidence>
<keyword evidence="2" id="KW-0175">Coiled coil</keyword>
<dbReference type="EMBL" id="CP046640">
    <property type="protein sequence ID" value="QTL98330.1"/>
    <property type="molecule type" value="Genomic_DNA"/>
</dbReference>
<dbReference type="AlphaFoldDB" id="A0A8A7KAR5"/>
<evidence type="ECO:0000259" key="3">
    <source>
        <dbReference type="PROSITE" id="PS51272"/>
    </source>
</evidence>
<dbReference type="PANTHER" id="PTHR43308">
    <property type="entry name" value="OUTER MEMBRANE PROTEIN ALPHA-RELATED"/>
    <property type="match status" value="1"/>
</dbReference>
<feature type="domain" description="SLH" evidence="3">
    <location>
        <begin position="20"/>
        <end position="83"/>
    </location>
</feature>
<evidence type="ECO:0000313" key="5">
    <source>
        <dbReference type="Proteomes" id="UP000665020"/>
    </source>
</evidence>
<accession>A0A8A7KAR5</accession>
<protein>
    <recommendedName>
        <fullName evidence="3">SLH domain-containing protein</fullName>
    </recommendedName>
</protein>
<dbReference type="Pfam" id="PF00395">
    <property type="entry name" value="SLH"/>
    <property type="match status" value="1"/>
</dbReference>
<dbReference type="RefSeq" id="WP_230866771.1">
    <property type="nucleotide sequence ID" value="NZ_CP046640.1"/>
</dbReference>
<dbReference type="Proteomes" id="UP000665020">
    <property type="component" value="Chromosome"/>
</dbReference>
<organism evidence="4 5">
    <name type="scientific">Iocasia fonsfrigidae</name>
    <dbReference type="NCBI Taxonomy" id="2682810"/>
    <lineage>
        <taxon>Bacteria</taxon>
        <taxon>Bacillati</taxon>
        <taxon>Bacillota</taxon>
        <taxon>Clostridia</taxon>
        <taxon>Halanaerobiales</taxon>
        <taxon>Halanaerobiaceae</taxon>
        <taxon>Iocasia</taxon>
    </lineage>
</organism>
<name>A0A8A7KAR5_9FIRM</name>
<proteinExistence type="predicted"/>
<evidence type="ECO:0000256" key="2">
    <source>
        <dbReference type="SAM" id="Coils"/>
    </source>
</evidence>
<dbReference type="Gene3D" id="1.10.287.510">
    <property type="entry name" value="Helix hairpin bin"/>
    <property type="match status" value="1"/>
</dbReference>
<sequence>MKRIIVLMMVFILFIPFFVRADGFKDVSADHWAYQSVKKLVDAGLLSLHEDGTFRGQDKVSRYQLAEILARMLEGLNSAGTKVNKEDMNLIRKLSVEFQDELVDLAVRGDAFQEQIEKLQKKNIIQDEFMTEIKDVDIAGLNNSVKKVDVRVSNLENDVSKIIDNIIKIKTLEEELQDLRTKMAELEGDMNERLSRLEDMKLQSTNDTIQQLKDNISVNQARINSLQREVNSLKGEITDKNSEIKELESKKNNSDKTIYAIGGIALLLLLVAN</sequence>
<dbReference type="InterPro" id="IPR051465">
    <property type="entry name" value="Cell_Envelope_Struct_Comp"/>
</dbReference>
<feature type="coiled-coil region" evidence="2">
    <location>
        <begin position="102"/>
        <end position="257"/>
    </location>
</feature>
<dbReference type="KEGG" id="ifn:GM661_10235"/>
<keyword evidence="5" id="KW-1185">Reference proteome</keyword>
<gene>
    <name evidence="4" type="ORF">GM661_10235</name>
</gene>
<reference evidence="4" key="1">
    <citation type="submission" date="2019-12" db="EMBL/GenBank/DDBJ databases">
        <authorList>
            <person name="zhang j."/>
            <person name="sun C.M."/>
        </authorList>
    </citation>
    <scope>NUCLEOTIDE SEQUENCE</scope>
    <source>
        <strain evidence="4">NS-1</strain>
    </source>
</reference>
<dbReference type="PANTHER" id="PTHR43308:SF1">
    <property type="entry name" value="OUTER MEMBRANE PROTEIN ALPHA"/>
    <property type="match status" value="1"/>
</dbReference>
<evidence type="ECO:0000256" key="1">
    <source>
        <dbReference type="ARBA" id="ARBA00022737"/>
    </source>
</evidence>
<dbReference type="PROSITE" id="PS51272">
    <property type="entry name" value="SLH"/>
    <property type="match status" value="1"/>
</dbReference>
<keyword evidence="1" id="KW-0677">Repeat</keyword>
<dbReference type="InterPro" id="IPR001119">
    <property type="entry name" value="SLH_dom"/>
</dbReference>